<organism evidence="1 2">
    <name type="scientific">Dioscorea alata</name>
    <name type="common">Purple yam</name>
    <dbReference type="NCBI Taxonomy" id="55571"/>
    <lineage>
        <taxon>Eukaryota</taxon>
        <taxon>Viridiplantae</taxon>
        <taxon>Streptophyta</taxon>
        <taxon>Embryophyta</taxon>
        <taxon>Tracheophyta</taxon>
        <taxon>Spermatophyta</taxon>
        <taxon>Magnoliopsida</taxon>
        <taxon>Liliopsida</taxon>
        <taxon>Dioscoreales</taxon>
        <taxon>Dioscoreaceae</taxon>
        <taxon>Dioscorea</taxon>
    </lineage>
</organism>
<sequence length="394" mass="43055">MKAGRKRKDPPLANHPNGGDDALVPAAAPADPAHTAGDGVGAEVEDDVPKLEDGFYEIEDIRKKRIRKGKLQYLIKWRGWPETANTWEPLENLGSCSDFIDAFEERLLSPKKRKRKSGGLQSIGKKKRTPLYIGDGHDNADAATGLIEPMDVGGNMVLDAQGRKEGDEAAELANEQERDFGPAGHGDVAVEHEMIEKEMGGENGFGGGFVDGTEPNSAEDTGCDTSNHLAGSRDHDCSVDVLPKDVSSQQPVKGLGHRFTGAKRRKSGSVKRFKADSLPSDQDRIQLTALRNEDGLLGKGDALANETSGPNRVVAVEKNKADANPSRIIKILKAISFYTSVTKDMPEVLVKFMALRADGKEMIVDNNYLKDNNPKLLIDYYEERLRPDNLRENS</sequence>
<proteinExistence type="predicted"/>
<keyword evidence="2" id="KW-1185">Reference proteome</keyword>
<name>A0ACB7WFZ1_DIOAL</name>
<dbReference type="Proteomes" id="UP000827976">
    <property type="component" value="Chromosome 4"/>
</dbReference>
<gene>
    <name evidence="1" type="ORF">IHE45_04G129300</name>
</gene>
<reference evidence="2" key="1">
    <citation type="journal article" date="2022" name="Nat. Commun.">
        <title>Chromosome evolution and the genetic basis of agronomically important traits in greater yam.</title>
        <authorList>
            <person name="Bredeson J.V."/>
            <person name="Lyons J.B."/>
            <person name="Oniyinde I.O."/>
            <person name="Okereke N.R."/>
            <person name="Kolade O."/>
            <person name="Nnabue I."/>
            <person name="Nwadili C.O."/>
            <person name="Hribova E."/>
            <person name="Parker M."/>
            <person name="Nwogha J."/>
            <person name="Shu S."/>
            <person name="Carlson J."/>
            <person name="Kariba R."/>
            <person name="Muthemba S."/>
            <person name="Knop K."/>
            <person name="Barton G.J."/>
            <person name="Sherwood A.V."/>
            <person name="Lopez-Montes A."/>
            <person name="Asiedu R."/>
            <person name="Jamnadass R."/>
            <person name="Muchugi A."/>
            <person name="Goodstein D."/>
            <person name="Egesi C.N."/>
            <person name="Featherston J."/>
            <person name="Asfaw A."/>
            <person name="Simpson G.G."/>
            <person name="Dolezel J."/>
            <person name="Hendre P.S."/>
            <person name="Van Deynze A."/>
            <person name="Kumar P.L."/>
            <person name="Obidiegwu J.E."/>
            <person name="Bhattacharjee R."/>
            <person name="Rokhsar D.S."/>
        </authorList>
    </citation>
    <scope>NUCLEOTIDE SEQUENCE [LARGE SCALE GENOMIC DNA]</scope>
    <source>
        <strain evidence="2">cv. TDa95/00328</strain>
    </source>
</reference>
<accession>A0ACB7WFZ1</accession>
<protein>
    <submittedName>
        <fullName evidence="1">Chromo/chromo shadow domain-containing protein</fullName>
    </submittedName>
</protein>
<evidence type="ECO:0000313" key="1">
    <source>
        <dbReference type="EMBL" id="KAH7686812.1"/>
    </source>
</evidence>
<dbReference type="EMBL" id="CM037014">
    <property type="protein sequence ID" value="KAH7686812.1"/>
    <property type="molecule type" value="Genomic_DNA"/>
</dbReference>
<comment type="caution">
    <text evidence="1">The sequence shown here is derived from an EMBL/GenBank/DDBJ whole genome shotgun (WGS) entry which is preliminary data.</text>
</comment>
<evidence type="ECO:0000313" key="2">
    <source>
        <dbReference type="Proteomes" id="UP000827976"/>
    </source>
</evidence>